<dbReference type="Pfam" id="PF25973">
    <property type="entry name" value="BSH_CzcB"/>
    <property type="match status" value="1"/>
</dbReference>
<gene>
    <name evidence="9" type="ORF">A2242_02460</name>
</gene>
<dbReference type="Gene3D" id="2.40.30.170">
    <property type="match status" value="1"/>
</dbReference>
<reference evidence="9 10" key="1">
    <citation type="journal article" date="2016" name="Nat. Commun.">
        <title>Thousands of microbial genomes shed light on interconnected biogeochemical processes in an aquifer system.</title>
        <authorList>
            <person name="Anantharaman K."/>
            <person name="Brown C.T."/>
            <person name="Hug L.A."/>
            <person name="Sharon I."/>
            <person name="Castelle C.J."/>
            <person name="Probst A.J."/>
            <person name="Thomas B.C."/>
            <person name="Singh A."/>
            <person name="Wilkins M.J."/>
            <person name="Karaoz U."/>
            <person name="Brodie E.L."/>
            <person name="Williams K.H."/>
            <person name="Hubbard S.S."/>
            <person name="Banfield J.F."/>
        </authorList>
    </citation>
    <scope>NUCLEOTIDE SEQUENCE [LARGE SCALE GENOMIC DNA]</scope>
</reference>
<evidence type="ECO:0000313" key="10">
    <source>
        <dbReference type="Proteomes" id="UP000178925"/>
    </source>
</evidence>
<evidence type="ECO:0000256" key="5">
    <source>
        <dbReference type="SAM" id="Phobius"/>
    </source>
</evidence>
<dbReference type="PANTHER" id="PTHR32347:SF23">
    <property type="entry name" value="BLL5650 PROTEIN"/>
    <property type="match status" value="1"/>
</dbReference>
<dbReference type="Gene3D" id="2.40.50.100">
    <property type="match status" value="2"/>
</dbReference>
<dbReference type="Proteomes" id="UP000178925">
    <property type="component" value="Unassembled WGS sequence"/>
</dbReference>
<dbReference type="GO" id="GO:0030313">
    <property type="term" value="C:cell envelope"/>
    <property type="evidence" value="ECO:0007669"/>
    <property type="project" value="UniProtKB-SubCell"/>
</dbReference>
<protein>
    <submittedName>
        <fullName evidence="9">Uncharacterized protein</fullName>
    </submittedName>
</protein>
<keyword evidence="3" id="KW-0175">Coiled coil</keyword>
<evidence type="ECO:0000259" key="8">
    <source>
        <dbReference type="Pfam" id="PF25990"/>
    </source>
</evidence>
<dbReference type="InterPro" id="IPR058636">
    <property type="entry name" value="Beta-barrel_YknX"/>
</dbReference>
<feature type="compositionally biased region" description="Low complexity" evidence="4">
    <location>
        <begin position="597"/>
        <end position="616"/>
    </location>
</feature>
<keyword evidence="5" id="KW-0812">Transmembrane</keyword>
<feature type="region of interest" description="Disordered" evidence="4">
    <location>
        <begin position="597"/>
        <end position="628"/>
    </location>
</feature>
<evidence type="ECO:0000256" key="4">
    <source>
        <dbReference type="SAM" id="MobiDB-lite"/>
    </source>
</evidence>
<dbReference type="Pfam" id="PF25990">
    <property type="entry name" value="Beta-barrel_YknX"/>
    <property type="match status" value="1"/>
</dbReference>
<sequence length="628" mass="66934">MKKLLGGIWKHKIISLIVLATVIGGGYFLYQKNQSATAETRYLTEAAKTGTLISSVSGSGQVSASSQVDLKPKAAGTLVSLNVKNGQEVKEGDIIAQLDSRAAAQKVTEAKLSLDNAKLDLKDLLAPTDAYTLLQAQNALSDAQDSLVKLKTTQQNNYTSTQNTLTKANDTLAKAYDDAYNTIANVFLNLPDTVNDLYTTLYSKELTSAESSVGNVINKDALENTFITATSADRDAFLAFNRAAVSTYTQAKTDYDTTTAAYKNTNRGSAPDTIETLMADTIDALKTVSDAIKAQTNLLDYWSTYRTQRNLPVFSKVTSYQSALSSDTAQVNGYISTLTSDQRSLQDDKEAIDNAIQDLADMTKNNPVDVAQSERSLTEKKQKLSDLQAGPTELDVQNKQLTVQQRSNDLVTAQQNLADTTVRAPFTGVIVSVDVTKGDDVGTGTVVASIITPQKIATITLNEIDAAKVSVGQKATLSFDAIPDLSLTGMVAELDTVGAVTQGVVSYDATVAFDVQDERIKPGMSVSVTIITNSKPNVLIVPLSAVKTSGAASYVEILENNEPVRKTVTIGESNDTSVEVISGLSEGEQVVTQTITTGTSQTTTSSGQSSASNQQGNDPMRGVLQLGR</sequence>
<comment type="caution">
    <text evidence="9">The sequence shown here is derived from an EMBL/GenBank/DDBJ whole genome shotgun (WGS) entry which is preliminary data.</text>
</comment>
<proteinExistence type="inferred from homology"/>
<comment type="similarity">
    <text evidence="2">Belongs to the membrane fusion protein (MFP) (TC 8.A.1) family.</text>
</comment>
<dbReference type="Gene3D" id="1.10.287.470">
    <property type="entry name" value="Helix hairpin bin"/>
    <property type="match status" value="1"/>
</dbReference>
<dbReference type="EMBL" id="MFGC01000052">
    <property type="protein sequence ID" value="OGF26447.1"/>
    <property type="molecule type" value="Genomic_DNA"/>
</dbReference>
<feature type="transmembrane region" description="Helical" evidence="5">
    <location>
        <begin position="12"/>
        <end position="30"/>
    </location>
</feature>
<evidence type="ECO:0000259" key="7">
    <source>
        <dbReference type="Pfam" id="PF25973"/>
    </source>
</evidence>
<dbReference type="STRING" id="1797995.A2242_02460"/>
<evidence type="ECO:0000256" key="1">
    <source>
        <dbReference type="ARBA" id="ARBA00004196"/>
    </source>
</evidence>
<dbReference type="InterPro" id="IPR058647">
    <property type="entry name" value="BSH_CzcB-like"/>
</dbReference>
<name>A0A1F5SIB1_9BACT</name>
<dbReference type="InterPro" id="IPR058627">
    <property type="entry name" value="MdtA-like_C"/>
</dbReference>
<dbReference type="InterPro" id="IPR006143">
    <property type="entry name" value="RND_pump_MFP"/>
</dbReference>
<feature type="domain" description="YknX-like beta-barrel" evidence="8">
    <location>
        <begin position="458"/>
        <end position="530"/>
    </location>
</feature>
<dbReference type="InterPro" id="IPR050465">
    <property type="entry name" value="UPF0194_transport"/>
</dbReference>
<feature type="domain" description="CzcB-like barrel-sandwich hybrid" evidence="7">
    <location>
        <begin position="69"/>
        <end position="447"/>
    </location>
</feature>
<accession>A0A1F5SIB1</accession>
<evidence type="ECO:0000259" key="6">
    <source>
        <dbReference type="Pfam" id="PF25967"/>
    </source>
</evidence>
<keyword evidence="5" id="KW-1133">Transmembrane helix</keyword>
<keyword evidence="5" id="KW-0472">Membrane</keyword>
<evidence type="ECO:0000313" key="9">
    <source>
        <dbReference type="EMBL" id="OGF26447.1"/>
    </source>
</evidence>
<dbReference type="GO" id="GO:0016020">
    <property type="term" value="C:membrane"/>
    <property type="evidence" value="ECO:0007669"/>
    <property type="project" value="InterPro"/>
</dbReference>
<organism evidence="9 10">
    <name type="scientific">Candidatus Falkowbacteria bacterium RIFOXYA2_FULL_47_9</name>
    <dbReference type="NCBI Taxonomy" id="1797995"/>
    <lineage>
        <taxon>Bacteria</taxon>
        <taxon>Candidatus Falkowiibacteriota</taxon>
    </lineage>
</organism>
<evidence type="ECO:0000256" key="3">
    <source>
        <dbReference type="ARBA" id="ARBA00023054"/>
    </source>
</evidence>
<dbReference type="Gene3D" id="6.20.50.140">
    <property type="match status" value="1"/>
</dbReference>
<dbReference type="SUPFAM" id="SSF111369">
    <property type="entry name" value="HlyD-like secretion proteins"/>
    <property type="match status" value="2"/>
</dbReference>
<evidence type="ECO:0000256" key="2">
    <source>
        <dbReference type="ARBA" id="ARBA00009477"/>
    </source>
</evidence>
<dbReference type="PANTHER" id="PTHR32347">
    <property type="entry name" value="EFFLUX SYSTEM COMPONENT YKNX-RELATED"/>
    <property type="match status" value="1"/>
</dbReference>
<dbReference type="Pfam" id="PF25967">
    <property type="entry name" value="RND-MFP_C"/>
    <property type="match status" value="1"/>
</dbReference>
<comment type="subcellular location">
    <subcellularLocation>
        <location evidence="1">Cell envelope</location>
    </subcellularLocation>
</comment>
<dbReference type="NCBIfam" id="TIGR01730">
    <property type="entry name" value="RND_mfp"/>
    <property type="match status" value="1"/>
</dbReference>
<dbReference type="GO" id="GO:0022857">
    <property type="term" value="F:transmembrane transporter activity"/>
    <property type="evidence" value="ECO:0007669"/>
    <property type="project" value="InterPro"/>
</dbReference>
<feature type="domain" description="Multidrug resistance protein MdtA-like C-terminal permuted SH3" evidence="6">
    <location>
        <begin position="537"/>
        <end position="595"/>
    </location>
</feature>
<dbReference type="AlphaFoldDB" id="A0A1F5SIB1"/>